<feature type="binding site" description="axial binding residue" evidence="12">
    <location>
        <position position="201"/>
    </location>
    <ligand>
        <name>heme</name>
        <dbReference type="ChEBI" id="CHEBI:30413"/>
    </ligand>
    <ligandPart>
        <name>Fe</name>
        <dbReference type="ChEBI" id="CHEBI:18248"/>
    </ligandPart>
</feature>
<keyword evidence="15" id="KW-1185">Reference proteome</keyword>
<accession>A0A5D2MFN5</accession>
<evidence type="ECO:0000256" key="4">
    <source>
        <dbReference type="ARBA" id="ARBA00022617"/>
    </source>
</evidence>
<proteinExistence type="inferred from homology"/>
<evidence type="ECO:0000256" key="9">
    <source>
        <dbReference type="ARBA" id="ARBA00023004"/>
    </source>
</evidence>
<dbReference type="InterPro" id="IPR002401">
    <property type="entry name" value="Cyt_P450_E_grp-I"/>
</dbReference>
<evidence type="ECO:0000256" key="3">
    <source>
        <dbReference type="ARBA" id="ARBA00010617"/>
    </source>
</evidence>
<dbReference type="PROSITE" id="PS00086">
    <property type="entry name" value="CYTOCHROME_P450"/>
    <property type="match status" value="1"/>
</dbReference>
<dbReference type="InterPro" id="IPR001128">
    <property type="entry name" value="Cyt_P450"/>
</dbReference>
<dbReference type="GO" id="GO:0016020">
    <property type="term" value="C:membrane"/>
    <property type="evidence" value="ECO:0007669"/>
    <property type="project" value="UniProtKB-SubCell"/>
</dbReference>
<dbReference type="PRINTS" id="PR00385">
    <property type="entry name" value="P450"/>
</dbReference>
<reference evidence="14 15" key="1">
    <citation type="submission" date="2019-07" db="EMBL/GenBank/DDBJ databases">
        <title>WGS assembly of Gossypium tomentosum.</title>
        <authorList>
            <person name="Chen Z.J."/>
            <person name="Sreedasyam A."/>
            <person name="Ando A."/>
            <person name="Song Q."/>
            <person name="De L."/>
            <person name="Hulse-Kemp A."/>
            <person name="Ding M."/>
            <person name="Ye W."/>
            <person name="Kirkbride R."/>
            <person name="Jenkins J."/>
            <person name="Plott C."/>
            <person name="Lovell J."/>
            <person name="Lin Y.-M."/>
            <person name="Vaughn R."/>
            <person name="Liu B."/>
            <person name="Li W."/>
            <person name="Simpson S."/>
            <person name="Scheffler B."/>
            <person name="Saski C."/>
            <person name="Grover C."/>
            <person name="Hu G."/>
            <person name="Conover J."/>
            <person name="Carlson J."/>
            <person name="Shu S."/>
            <person name="Boston L."/>
            <person name="Williams M."/>
            <person name="Peterson D."/>
            <person name="Mcgee K."/>
            <person name="Jones D."/>
            <person name="Wendel J."/>
            <person name="Stelly D."/>
            <person name="Grimwood J."/>
            <person name="Schmutz J."/>
        </authorList>
    </citation>
    <scope>NUCLEOTIDE SEQUENCE [LARGE SCALE GENOMIC DNA]</scope>
    <source>
        <strain evidence="14">7179.01</strain>
    </source>
</reference>
<protein>
    <recommendedName>
        <fullName evidence="16">Cytochrome P450</fullName>
    </recommendedName>
</protein>
<dbReference type="GO" id="GO:0020037">
    <property type="term" value="F:heme binding"/>
    <property type="evidence" value="ECO:0007669"/>
    <property type="project" value="InterPro"/>
</dbReference>
<dbReference type="Pfam" id="PF00067">
    <property type="entry name" value="p450"/>
    <property type="match status" value="1"/>
</dbReference>
<comment type="similarity">
    <text evidence="3 13">Belongs to the cytochrome P450 family.</text>
</comment>
<evidence type="ECO:0000256" key="11">
    <source>
        <dbReference type="ARBA" id="ARBA00023136"/>
    </source>
</evidence>
<evidence type="ECO:0000256" key="2">
    <source>
        <dbReference type="ARBA" id="ARBA00004167"/>
    </source>
</evidence>
<dbReference type="InterPro" id="IPR017972">
    <property type="entry name" value="Cyt_P450_CS"/>
</dbReference>
<gene>
    <name evidence="14" type="ORF">ES332_A13G019400v1</name>
</gene>
<comment type="cofactor">
    <cofactor evidence="1 12">
        <name>heme</name>
        <dbReference type="ChEBI" id="CHEBI:30413"/>
    </cofactor>
</comment>
<keyword evidence="4 12" id="KW-0349">Heme</keyword>
<evidence type="ECO:0000256" key="10">
    <source>
        <dbReference type="ARBA" id="ARBA00023033"/>
    </source>
</evidence>
<name>A0A5D2MFN5_GOSTO</name>
<dbReference type="EMBL" id="CM017622">
    <property type="protein sequence ID" value="TYH89978.1"/>
    <property type="molecule type" value="Genomic_DNA"/>
</dbReference>
<evidence type="ECO:0008006" key="16">
    <source>
        <dbReference type="Google" id="ProtNLM"/>
    </source>
</evidence>
<dbReference type="PANTHER" id="PTHR24282:SF252">
    <property type="entry name" value="CYTOCHROME P450"/>
    <property type="match status" value="1"/>
</dbReference>
<evidence type="ECO:0000256" key="1">
    <source>
        <dbReference type="ARBA" id="ARBA00001971"/>
    </source>
</evidence>
<evidence type="ECO:0000256" key="5">
    <source>
        <dbReference type="ARBA" id="ARBA00022692"/>
    </source>
</evidence>
<dbReference type="PANTHER" id="PTHR24282">
    <property type="entry name" value="CYTOCHROME P450 FAMILY MEMBER"/>
    <property type="match status" value="1"/>
</dbReference>
<evidence type="ECO:0000256" key="7">
    <source>
        <dbReference type="ARBA" id="ARBA00022989"/>
    </source>
</evidence>
<evidence type="ECO:0000256" key="8">
    <source>
        <dbReference type="ARBA" id="ARBA00023002"/>
    </source>
</evidence>
<organism evidence="14 15">
    <name type="scientific">Gossypium tomentosum</name>
    <name type="common">Hawaiian cotton</name>
    <name type="synonym">Gossypium sandvicense</name>
    <dbReference type="NCBI Taxonomy" id="34277"/>
    <lineage>
        <taxon>Eukaryota</taxon>
        <taxon>Viridiplantae</taxon>
        <taxon>Streptophyta</taxon>
        <taxon>Embryophyta</taxon>
        <taxon>Tracheophyta</taxon>
        <taxon>Spermatophyta</taxon>
        <taxon>Magnoliopsida</taxon>
        <taxon>eudicotyledons</taxon>
        <taxon>Gunneridae</taxon>
        <taxon>Pentapetalae</taxon>
        <taxon>rosids</taxon>
        <taxon>malvids</taxon>
        <taxon>Malvales</taxon>
        <taxon>Malvaceae</taxon>
        <taxon>Malvoideae</taxon>
        <taxon>Gossypium</taxon>
    </lineage>
</organism>
<dbReference type="Gene3D" id="1.10.630.10">
    <property type="entry name" value="Cytochrome P450"/>
    <property type="match status" value="1"/>
</dbReference>
<keyword evidence="8 13" id="KW-0560">Oxidoreductase</keyword>
<keyword evidence="7" id="KW-1133">Transmembrane helix</keyword>
<dbReference type="GO" id="GO:0005506">
    <property type="term" value="F:iron ion binding"/>
    <property type="evidence" value="ECO:0007669"/>
    <property type="project" value="InterPro"/>
</dbReference>
<dbReference type="GO" id="GO:0004497">
    <property type="term" value="F:monooxygenase activity"/>
    <property type="evidence" value="ECO:0007669"/>
    <property type="project" value="UniProtKB-KW"/>
</dbReference>
<keyword evidence="11" id="KW-0472">Membrane</keyword>
<dbReference type="AlphaFoldDB" id="A0A5D2MFN5"/>
<dbReference type="SUPFAM" id="SSF48264">
    <property type="entry name" value="Cytochrome P450"/>
    <property type="match status" value="1"/>
</dbReference>
<dbReference type="InterPro" id="IPR050665">
    <property type="entry name" value="Cytochrome_P450_Monooxygen"/>
</dbReference>
<keyword evidence="5" id="KW-0812">Transmembrane</keyword>
<keyword evidence="10 13" id="KW-0503">Monooxygenase</keyword>
<evidence type="ECO:0000256" key="12">
    <source>
        <dbReference type="PIRSR" id="PIRSR602401-1"/>
    </source>
</evidence>
<sequence length="253" mass="28784">MGMWRLEKEIQALILKVVKERKQTKSHPDKDLLQIIIESAERSDLGQDTNSFVVDNCKNIYFAGYETTAVSAAWTLMLLALYPEWQHKVRAEILQTCRGRVPDADMLRNMKTLTMVINESLRLYSPAVFVPREALGDMKFGGINIPKGVSVWIALVTLHQDPDLWGPDADKFIPERFANGISSACKVPYAYMPFGAGPHTCLGQHFAMMELKIFLTHMLSNFTFILSPKYRHSPFMNLVVEPEFGIDLFVTRL</sequence>
<keyword evidence="9 12" id="KW-0408">Iron</keyword>
<dbReference type="PRINTS" id="PR00463">
    <property type="entry name" value="EP450I"/>
</dbReference>
<evidence type="ECO:0000313" key="15">
    <source>
        <dbReference type="Proteomes" id="UP000322667"/>
    </source>
</evidence>
<comment type="subcellular location">
    <subcellularLocation>
        <location evidence="2">Membrane</location>
        <topology evidence="2">Single-pass membrane protein</topology>
    </subcellularLocation>
</comment>
<keyword evidence="6 12" id="KW-0479">Metal-binding</keyword>
<dbReference type="Proteomes" id="UP000322667">
    <property type="component" value="Chromosome A13"/>
</dbReference>
<evidence type="ECO:0000256" key="6">
    <source>
        <dbReference type="ARBA" id="ARBA00022723"/>
    </source>
</evidence>
<evidence type="ECO:0000256" key="13">
    <source>
        <dbReference type="RuleBase" id="RU000461"/>
    </source>
</evidence>
<dbReference type="GO" id="GO:0016705">
    <property type="term" value="F:oxidoreductase activity, acting on paired donors, with incorporation or reduction of molecular oxygen"/>
    <property type="evidence" value="ECO:0007669"/>
    <property type="project" value="InterPro"/>
</dbReference>
<dbReference type="InterPro" id="IPR036396">
    <property type="entry name" value="Cyt_P450_sf"/>
</dbReference>
<evidence type="ECO:0000313" key="14">
    <source>
        <dbReference type="EMBL" id="TYH89978.1"/>
    </source>
</evidence>